<evidence type="ECO:0000313" key="4">
    <source>
        <dbReference type="EMBL" id="QCQ74226.1"/>
    </source>
</evidence>
<dbReference type="KEGG" id="hme:HFX_2944"/>
<reference evidence="4 8" key="6">
    <citation type="submission" date="2019-04" db="EMBL/GenBank/DDBJ databases">
        <title>Methylomes of two halophilic Archaea, Haloarcula marismortui and Haloferax mediterranei.</title>
        <authorList>
            <person name="DasSarma S."/>
            <person name="DasSarma P."/>
            <person name="DasSarma S."/>
            <person name="Fomenkov A."/>
            <person name="Vincze T."/>
            <person name="Anton B.P."/>
            <person name="Roberts R.J."/>
        </authorList>
    </citation>
    <scope>NUCLEOTIDE SEQUENCE [LARGE SCALE GENOMIC DNA]</scope>
    <source>
        <strain evidence="4">ATCC 33500</strain>
        <strain evidence="8">ATCC 33500 / DSM 1411 / JCM 8866 / NBRC 14739 / NCIMB 2177 / R-4</strain>
    </source>
</reference>
<reference evidence="2 7" key="4">
    <citation type="submission" date="2014-04" db="EMBL/GenBank/DDBJ databases">
        <title>Transcriptional profiles of Haloferax mediterranei on the basis of nitrogen availability.</title>
        <authorList>
            <person name="Bautista V."/>
        </authorList>
    </citation>
    <scope>NUCLEOTIDE SEQUENCE [LARGE SCALE GENOMIC DNA]</scope>
    <source>
        <strain evidence="2">ATCC 33500</strain>
        <strain evidence="7">ATCC 33500 / DSM 1411 / JCM 8866 / NBRC 14739 / NCIMB 2177 / R-4</strain>
    </source>
</reference>
<reference evidence="1" key="5">
    <citation type="submission" date="2014-05" db="EMBL/GenBank/DDBJ databases">
        <authorList>
            <person name="Wang L."/>
            <person name="Yang H."/>
            <person name="Xiang H."/>
        </authorList>
    </citation>
    <scope>NUCLEOTIDE SEQUENCE</scope>
    <source>
        <strain evidence="1">CGMCC 1.2087</strain>
    </source>
</reference>
<name>I3R8P8_HALMT</name>
<dbReference type="PATRIC" id="fig|523841.21.peg.2195"/>
<dbReference type="Gene3D" id="3.30.1780.10">
    <property type="entry name" value="ornithine cyclodeaminase, domain 1"/>
    <property type="match status" value="1"/>
</dbReference>
<evidence type="ECO:0000313" key="5">
    <source>
        <dbReference type="Proteomes" id="UP000006469"/>
    </source>
</evidence>
<reference evidence="1 5" key="2">
    <citation type="journal article" date="2012" name="J. Bacteriol.">
        <title>Complete genome sequence of the metabolically versatile halophilic archaeon Haloferax mediterranei, a poly(3-hydroxybutyrate-co-3-hydroxyvalerate) producer.</title>
        <authorList>
            <person name="Han J."/>
            <person name="Zhang F."/>
            <person name="Hou J."/>
            <person name="Liu X."/>
            <person name="Li M."/>
            <person name="Liu H."/>
            <person name="Cai L."/>
            <person name="Zhang B."/>
            <person name="Chen Y."/>
            <person name="Zhou J."/>
            <person name="Hu S."/>
            <person name="Xiang H."/>
        </authorList>
    </citation>
    <scope>NUCLEOTIDE SEQUENCE [LARGE SCALE GENOMIC DNA]</scope>
    <source>
        <strain evidence="5">ATCC 33500 / DSM 1411 / JCM 8866 / NBRC 14739 / NCIMB 2177 / R-4</strain>
        <strain evidence="1">CGMCC 1.2087</strain>
    </source>
</reference>
<dbReference type="EC" id="4.3.1.12" evidence="1"/>
<dbReference type="InterPro" id="IPR036291">
    <property type="entry name" value="NAD(P)-bd_dom_sf"/>
</dbReference>
<sequence length="335" mass="35002">MVQILSADDVRGLLSLPELFPVVEEAFVKQGHDEVERPSRPHFPVGIGIDGGTGDVDAVEHDHRPPLGTALTMPAYIHGHEVYATKLAAVHAANAARGLQTVNAQVVLNDARTGLSLAFLDGTTITNARTGCVGGLAATYLSTGPVHLGVLGAGTQARWQTRAIAAATDVESVRIYSPTVSRERCAADLRDDGIDAEAVSSPKIAVSESTVVVTATTSTEPAFAAEWLNPGTLVIAIGAYTGEMQELGPATFDRASRVFADVPEEVADIGDVRESGLTESDLIPLSGVFEGGVGRDSDDEILIVESVGSAVLDAATAEYLYEKSIENGVGEDVEL</sequence>
<dbReference type="eggNOG" id="arCOG01035">
    <property type="taxonomic scope" value="Archaea"/>
</dbReference>
<dbReference type="RefSeq" id="WP_004059035.1">
    <property type="nucleotide sequence ID" value="NC_017941.2"/>
</dbReference>
<organism evidence="1 5">
    <name type="scientific">Haloferax mediterranei (strain ATCC 33500 / DSM 1411 / JCM 8866 / NBRC 14739 / NCIMB 2177 / R-4)</name>
    <name type="common">Halobacterium mediterranei</name>
    <dbReference type="NCBI Taxonomy" id="523841"/>
    <lineage>
        <taxon>Archaea</taxon>
        <taxon>Methanobacteriati</taxon>
        <taxon>Methanobacteriota</taxon>
        <taxon>Stenosarchaea group</taxon>
        <taxon>Halobacteria</taxon>
        <taxon>Halobacteriales</taxon>
        <taxon>Haloferacaceae</taxon>
        <taxon>Haloferax</taxon>
    </lineage>
</organism>
<protein>
    <submittedName>
        <fullName evidence="1 4">Ornithine cyclodeaminase</fullName>
        <ecNumber evidence="1">4.3.1.12</ecNumber>
    </submittedName>
</protein>
<dbReference type="AlphaFoldDB" id="I3R8P8"/>
<keyword evidence="1" id="KW-0456">Lyase</keyword>
<dbReference type="PIRSF" id="PIRSF001439">
    <property type="entry name" value="CryM"/>
    <property type="match status" value="1"/>
</dbReference>
<dbReference type="EMBL" id="CP001868">
    <property type="protein sequence ID" value="AFK20608.1"/>
    <property type="molecule type" value="Genomic_DNA"/>
</dbReference>
<evidence type="ECO:0000313" key="7">
    <source>
        <dbReference type="Proteomes" id="UP000027075"/>
    </source>
</evidence>
<dbReference type="Pfam" id="PF02423">
    <property type="entry name" value="OCD_Mu_crystall"/>
    <property type="match status" value="1"/>
</dbReference>
<dbReference type="STRING" id="523841.HFX_2944"/>
<evidence type="ECO:0000313" key="2">
    <source>
        <dbReference type="EMBL" id="AHZ22907.1"/>
    </source>
</evidence>
<dbReference type="SUPFAM" id="SSF51735">
    <property type="entry name" value="NAD(P)-binding Rossmann-fold domains"/>
    <property type="match status" value="1"/>
</dbReference>
<proteinExistence type="predicted"/>
<reference evidence="1" key="1">
    <citation type="journal article" date="2012" name="Appl. Environ. Microbiol.">
        <title>Identification of the haloarchaeal phasin (PhaP) that functions in polyhydroxyalkanoate accumulation and granule formation in Haloferax mediterranei.</title>
        <authorList>
            <person name="Cai S."/>
            <person name="Cai L."/>
            <person name="Liu H."/>
            <person name="Liu X."/>
            <person name="Han J."/>
            <person name="Zhou J."/>
            <person name="Xiang H."/>
        </authorList>
    </citation>
    <scope>NUCLEOTIDE SEQUENCE</scope>
    <source>
        <strain evidence="1">CGMCC 1.2087</strain>
    </source>
</reference>
<accession>I3R8P8</accession>
<evidence type="ECO:0000313" key="8">
    <source>
        <dbReference type="Proteomes" id="UP000299011"/>
    </source>
</evidence>
<dbReference type="Proteomes" id="UP000299011">
    <property type="component" value="Chromosome"/>
</dbReference>
<dbReference type="PaxDb" id="523841-HFX_2944"/>
<dbReference type="OrthoDB" id="214116at2157"/>
<dbReference type="EMBL" id="CP007551">
    <property type="protein sequence ID" value="AHZ22907.1"/>
    <property type="molecule type" value="Genomic_DNA"/>
</dbReference>
<dbReference type="PANTHER" id="PTHR13812">
    <property type="entry name" value="KETIMINE REDUCTASE MU-CRYSTALLIN"/>
    <property type="match status" value="1"/>
</dbReference>
<dbReference type="Proteomes" id="UP000027075">
    <property type="component" value="Chromosome"/>
</dbReference>
<keyword evidence="6" id="KW-1185">Reference proteome</keyword>
<gene>
    <name evidence="1" type="primary">ocd</name>
    <name evidence="1" type="ordered locus">HFX_2944</name>
    <name evidence="2" type="ORF">BM92_09760</name>
    <name evidence="3" type="ORF">C439_10835</name>
    <name evidence="4" type="ORF">E6P09_02650</name>
</gene>
<dbReference type="GeneID" id="40155281"/>
<dbReference type="Proteomes" id="UP000011603">
    <property type="component" value="Unassembled WGS sequence"/>
</dbReference>
<reference evidence="3 6" key="3">
    <citation type="journal article" date="2014" name="PLoS Genet.">
        <title>Phylogenetically driven sequencing of extremely halophilic archaea reveals strategies for static and dynamic osmo-response.</title>
        <authorList>
            <person name="Becker E.A."/>
            <person name="Seitzer P.M."/>
            <person name="Tritt A."/>
            <person name="Larsen D."/>
            <person name="Krusor M."/>
            <person name="Yao A.I."/>
            <person name="Wu D."/>
            <person name="Madern D."/>
            <person name="Eisen J.A."/>
            <person name="Darling A.E."/>
            <person name="Facciotti M.T."/>
        </authorList>
    </citation>
    <scope>NUCLEOTIDE SEQUENCE [LARGE SCALE GENOMIC DNA]</scope>
    <source>
        <strain evidence="3">ATCC 33500</strain>
        <strain evidence="6">ATCC 33500 / DSM 1411 / JCM 8866 / NBRC 14739 / NCIMB 2177 / R-4</strain>
    </source>
</reference>
<dbReference type="EMBL" id="AOLO01000007">
    <property type="protein sequence ID" value="EMA03074.1"/>
    <property type="molecule type" value="Genomic_DNA"/>
</dbReference>
<dbReference type="GO" id="GO:0005737">
    <property type="term" value="C:cytoplasm"/>
    <property type="evidence" value="ECO:0007669"/>
    <property type="project" value="TreeGrafter"/>
</dbReference>
<dbReference type="HOGENOM" id="CLU_042088_1_2_2"/>
<dbReference type="EMBL" id="CP039139">
    <property type="protein sequence ID" value="QCQ74226.1"/>
    <property type="molecule type" value="Genomic_DNA"/>
</dbReference>
<dbReference type="InterPro" id="IPR023401">
    <property type="entry name" value="ODC_N"/>
</dbReference>
<dbReference type="GO" id="GO:0008473">
    <property type="term" value="F:ornithine cyclodeaminase activity"/>
    <property type="evidence" value="ECO:0007669"/>
    <property type="project" value="UniProtKB-EC"/>
</dbReference>
<dbReference type="Gene3D" id="3.40.50.720">
    <property type="entry name" value="NAD(P)-binding Rossmann-like Domain"/>
    <property type="match status" value="1"/>
</dbReference>
<evidence type="ECO:0000313" key="3">
    <source>
        <dbReference type="EMBL" id="EMA03074.1"/>
    </source>
</evidence>
<dbReference type="PANTHER" id="PTHR13812:SF19">
    <property type="entry name" value="KETIMINE REDUCTASE MU-CRYSTALLIN"/>
    <property type="match status" value="1"/>
</dbReference>
<dbReference type="InterPro" id="IPR003462">
    <property type="entry name" value="ODC_Mu_crystall"/>
</dbReference>
<dbReference type="Proteomes" id="UP000006469">
    <property type="component" value="Chromosome"/>
</dbReference>
<evidence type="ECO:0000313" key="6">
    <source>
        <dbReference type="Proteomes" id="UP000011603"/>
    </source>
</evidence>
<evidence type="ECO:0000313" key="1">
    <source>
        <dbReference type="EMBL" id="AFK20608.1"/>
    </source>
</evidence>